<feature type="binding site" evidence="5">
    <location>
        <position position="242"/>
    </location>
    <ligand>
        <name>Mo-molybdopterin</name>
        <dbReference type="ChEBI" id="CHEBI:71302"/>
    </ligand>
</feature>
<organism evidence="7 8">
    <name type="scientific">Zobellella aerophila</name>
    <dbReference type="NCBI Taxonomy" id="870480"/>
    <lineage>
        <taxon>Bacteria</taxon>
        <taxon>Pseudomonadati</taxon>
        <taxon>Pseudomonadota</taxon>
        <taxon>Gammaproteobacteria</taxon>
        <taxon>Aeromonadales</taxon>
        <taxon>Aeromonadaceae</taxon>
        <taxon>Zobellella</taxon>
    </lineage>
</organism>
<gene>
    <name evidence="5 7" type="primary">msrP</name>
    <name evidence="7" type="ORF">GCM10022394_33710</name>
</gene>
<feature type="binding site" evidence="5">
    <location>
        <position position="150"/>
    </location>
    <ligand>
        <name>Mo-molybdopterin</name>
        <dbReference type="ChEBI" id="CHEBI:71302"/>
    </ligand>
    <ligandPart>
        <name>Mo</name>
        <dbReference type="ChEBI" id="CHEBI:28685"/>
    </ligandPart>
</feature>
<dbReference type="InterPro" id="IPR022867">
    <property type="entry name" value="MsrP"/>
</dbReference>
<dbReference type="SUPFAM" id="SSF56524">
    <property type="entry name" value="Oxidoreductase molybdopterin-binding domain"/>
    <property type="match status" value="1"/>
</dbReference>
<dbReference type="EC" id="1.8.5.-" evidence="5"/>
<evidence type="ECO:0000313" key="8">
    <source>
        <dbReference type="Proteomes" id="UP001500795"/>
    </source>
</evidence>
<dbReference type="PANTHER" id="PTHR43032">
    <property type="entry name" value="PROTEIN-METHIONINE-SULFOXIDE REDUCTASE"/>
    <property type="match status" value="1"/>
</dbReference>
<dbReference type="InterPro" id="IPR036374">
    <property type="entry name" value="OxRdtase_Mopterin-bd_sf"/>
</dbReference>
<reference evidence="8" key="1">
    <citation type="journal article" date="2019" name="Int. J. Syst. Evol. Microbiol.">
        <title>The Global Catalogue of Microorganisms (GCM) 10K type strain sequencing project: providing services to taxonomists for standard genome sequencing and annotation.</title>
        <authorList>
            <consortium name="The Broad Institute Genomics Platform"/>
            <consortium name="The Broad Institute Genome Sequencing Center for Infectious Disease"/>
            <person name="Wu L."/>
            <person name="Ma J."/>
        </authorList>
    </citation>
    <scope>NUCLEOTIDE SEQUENCE [LARGE SCALE GENOMIC DNA]</scope>
    <source>
        <strain evidence="8">JCM 17110</strain>
    </source>
</reference>
<comment type="similarity">
    <text evidence="5">Belongs to the MsrP family.</text>
</comment>
<keyword evidence="2 5" id="KW-0479">Metal-binding</keyword>
<dbReference type="Gene3D" id="3.90.420.10">
    <property type="entry name" value="Oxidoreductase, molybdopterin-binding domain"/>
    <property type="match status" value="1"/>
</dbReference>
<feature type="binding site" evidence="5">
    <location>
        <begin position="253"/>
        <end position="255"/>
    </location>
    <ligand>
        <name>Mo-molybdopterin</name>
        <dbReference type="ChEBI" id="CHEBI:71302"/>
    </ligand>
</feature>
<keyword evidence="1 5" id="KW-0500">Molybdenum</keyword>
<evidence type="ECO:0000259" key="6">
    <source>
        <dbReference type="Pfam" id="PF00174"/>
    </source>
</evidence>
<protein>
    <recommendedName>
        <fullName evidence="5">Protein-methionine-sulfoxide reductase catalytic subunit MsrP</fullName>
        <ecNumber evidence="5">1.8.5.-</ecNumber>
    </recommendedName>
</protein>
<dbReference type="Pfam" id="PF00174">
    <property type="entry name" value="Oxidored_molyb"/>
    <property type="match status" value="1"/>
</dbReference>
<evidence type="ECO:0000256" key="2">
    <source>
        <dbReference type="ARBA" id="ARBA00022723"/>
    </source>
</evidence>
<keyword evidence="4 5" id="KW-0560">Oxidoreductase</keyword>
<feature type="domain" description="Oxidoreductase molybdopterin-binding" evidence="6">
    <location>
        <begin position="110"/>
        <end position="271"/>
    </location>
</feature>
<feature type="binding site" evidence="5">
    <location>
        <position position="185"/>
    </location>
    <ligand>
        <name>Mo-molybdopterin</name>
        <dbReference type="ChEBI" id="CHEBI:71302"/>
    </ligand>
</feature>
<proteinExistence type="inferred from homology"/>
<comment type="catalytic activity">
    <reaction evidence="5">
        <text>L-methionyl-[protein] + a quinone + H2O = L-methionyl-(S)-S-oxide-[protein] + a quinol</text>
        <dbReference type="Rhea" id="RHEA:51292"/>
        <dbReference type="Rhea" id="RHEA-COMP:12313"/>
        <dbReference type="Rhea" id="RHEA-COMP:12315"/>
        <dbReference type="ChEBI" id="CHEBI:15377"/>
        <dbReference type="ChEBI" id="CHEBI:16044"/>
        <dbReference type="ChEBI" id="CHEBI:24646"/>
        <dbReference type="ChEBI" id="CHEBI:44120"/>
        <dbReference type="ChEBI" id="CHEBI:132124"/>
    </reaction>
</comment>
<feature type="binding site" evidence="5">
    <location>
        <begin position="95"/>
        <end position="96"/>
    </location>
    <ligand>
        <name>Mo-molybdopterin</name>
        <dbReference type="ChEBI" id="CHEBI:71302"/>
    </ligand>
</feature>
<evidence type="ECO:0000256" key="3">
    <source>
        <dbReference type="ARBA" id="ARBA00022729"/>
    </source>
</evidence>
<evidence type="ECO:0000256" key="5">
    <source>
        <dbReference type="HAMAP-Rule" id="MF_01206"/>
    </source>
</evidence>
<comment type="cofactor">
    <cofactor evidence="5">
        <name>Mo-molybdopterin</name>
        <dbReference type="ChEBI" id="CHEBI:71302"/>
    </cofactor>
    <text evidence="5">Binds 1 Mo-molybdopterin (Mo-MPT) cofactor per subunit.</text>
</comment>
<name>A0ABP6WGW4_9GAMM</name>
<evidence type="ECO:0000313" key="7">
    <source>
        <dbReference type="EMBL" id="GAA3550797.1"/>
    </source>
</evidence>
<sequence length="338" mass="38033">MLIKISKSSALGEHQVTPEAVYQQRRQIIKGLGLGLGAAALSGSANASLFGFLDDKDDAARVATTRPLEFSRPAGYRPELPLTTEKVATSYNNFYEFGTDKSDPARHAQQFNTRPWTLTIEGEVNKPQTLDVWAWLERQRLEERIYRHRCVEAWSMVIPWLGVPLVGIIKSAEPTSKAKYVAFETLYDPEQMPGQASRYVGGGIDYPYVEGLRLDEALHPLALLTVGMYGKTLPPQNGAPVRLVLPWKYGFKGIKSIVKIRLTEQQPPTTWNLLARHEYGFYANVNPTVDHPRWSQASERVIGEGGLFGSERQPTLMFNGYQDEVAGLYQGMDLRKWF</sequence>
<dbReference type="RefSeq" id="WP_344960016.1">
    <property type="nucleotide sequence ID" value="NZ_BAABCX010000008.1"/>
</dbReference>
<comment type="function">
    <text evidence="5">Part of the MsrPQ system that repairs oxidized periplasmic proteins containing methionine sulfoxide residues (Met-O), using respiratory chain electrons. Thus protects these proteins from oxidative-stress damage caused by reactive species of oxygen and chlorine generated by the host defense mechanisms. MsrPQ is essential for the maintenance of envelope integrity under bleach stress, rescuing a wide series of structurally unrelated periplasmic proteins from methionine oxidation. The catalytic subunit MsrP is non-stereospecific, being able to reduce both (R-) and (S-) diastereoisomers of methionine sulfoxide.</text>
</comment>
<evidence type="ECO:0000256" key="4">
    <source>
        <dbReference type="ARBA" id="ARBA00023002"/>
    </source>
</evidence>
<comment type="subunit">
    <text evidence="5">Heterodimer of a catalytic subunit (MsrP) and a heme-binding subunit (MsrQ).</text>
</comment>
<dbReference type="EMBL" id="BAABCX010000008">
    <property type="protein sequence ID" value="GAA3550797.1"/>
    <property type="molecule type" value="Genomic_DNA"/>
</dbReference>
<feature type="binding site" evidence="5">
    <location>
        <position position="92"/>
    </location>
    <ligand>
        <name>Mo-molybdopterin</name>
        <dbReference type="ChEBI" id="CHEBI:71302"/>
    </ligand>
</feature>
<dbReference type="NCBIfam" id="NF003767">
    <property type="entry name" value="PRK05363.1"/>
    <property type="match status" value="1"/>
</dbReference>
<dbReference type="Proteomes" id="UP001500795">
    <property type="component" value="Unassembled WGS sequence"/>
</dbReference>
<dbReference type="InterPro" id="IPR000572">
    <property type="entry name" value="OxRdtase_Mopterin-bd_dom"/>
</dbReference>
<feature type="binding site" evidence="5">
    <location>
        <position position="237"/>
    </location>
    <ligand>
        <name>Mo-molybdopterin</name>
        <dbReference type="ChEBI" id="CHEBI:71302"/>
    </ligand>
</feature>
<accession>A0ABP6WGW4</accession>
<dbReference type="HAMAP" id="MF_01206">
    <property type="entry name" value="MsrP"/>
    <property type="match status" value="1"/>
</dbReference>
<comment type="caution">
    <text evidence="7">The sequence shown here is derived from an EMBL/GenBank/DDBJ whole genome shotgun (WGS) entry which is preliminary data.</text>
</comment>
<dbReference type="PANTHER" id="PTHR43032:SF3">
    <property type="entry name" value="PROTEIN-METHIONINE-SULFOXIDE REDUCTASE CATALYTIC SUBUNIT MSRP"/>
    <property type="match status" value="1"/>
</dbReference>
<keyword evidence="3 5" id="KW-0732">Signal</keyword>
<keyword evidence="8" id="KW-1185">Reference proteome</keyword>
<comment type="catalytic activity">
    <reaction evidence="5">
        <text>L-methionyl-[protein] + a quinone + H2O = L-methionyl-(R)-S-oxide-[protein] + a quinol</text>
        <dbReference type="Rhea" id="RHEA:51296"/>
        <dbReference type="Rhea" id="RHEA-COMP:12313"/>
        <dbReference type="Rhea" id="RHEA-COMP:12314"/>
        <dbReference type="ChEBI" id="CHEBI:15377"/>
        <dbReference type="ChEBI" id="CHEBI:16044"/>
        <dbReference type="ChEBI" id="CHEBI:24646"/>
        <dbReference type="ChEBI" id="CHEBI:45764"/>
        <dbReference type="ChEBI" id="CHEBI:132124"/>
    </reaction>
</comment>
<evidence type="ECO:0000256" key="1">
    <source>
        <dbReference type="ARBA" id="ARBA00022505"/>
    </source>
</evidence>